<keyword evidence="6 11" id="KW-0732">Signal</keyword>
<dbReference type="Pfam" id="PF17243">
    <property type="entry name" value="POTRA_TamA_1"/>
    <property type="match status" value="1"/>
</dbReference>
<evidence type="ECO:0000313" key="15">
    <source>
        <dbReference type="EMBL" id="SFM40224.1"/>
    </source>
</evidence>
<keyword evidence="8" id="KW-0998">Cell outer membrane</keyword>
<evidence type="ECO:0000256" key="4">
    <source>
        <dbReference type="ARBA" id="ARBA00022452"/>
    </source>
</evidence>
<evidence type="ECO:0000256" key="5">
    <source>
        <dbReference type="ARBA" id="ARBA00022692"/>
    </source>
</evidence>
<evidence type="ECO:0000313" key="16">
    <source>
        <dbReference type="Proteomes" id="UP000243629"/>
    </source>
</evidence>
<keyword evidence="7" id="KW-0472">Membrane</keyword>
<feature type="signal peptide" evidence="11">
    <location>
        <begin position="1"/>
        <end position="20"/>
    </location>
</feature>
<dbReference type="GO" id="GO:0097347">
    <property type="term" value="C:TAM protein secretion complex"/>
    <property type="evidence" value="ECO:0007669"/>
    <property type="project" value="TreeGrafter"/>
</dbReference>
<dbReference type="Pfam" id="PF07244">
    <property type="entry name" value="POTRA"/>
    <property type="match status" value="1"/>
</dbReference>
<dbReference type="Pfam" id="PF01103">
    <property type="entry name" value="Omp85"/>
    <property type="match status" value="1"/>
</dbReference>
<dbReference type="EMBL" id="FOUI01000004">
    <property type="protein sequence ID" value="SFM40224.1"/>
    <property type="molecule type" value="Genomic_DNA"/>
</dbReference>
<dbReference type="InterPro" id="IPR010827">
    <property type="entry name" value="BamA/TamA_POTRA"/>
</dbReference>
<evidence type="ECO:0000259" key="12">
    <source>
        <dbReference type="Pfam" id="PF01103"/>
    </source>
</evidence>
<name>A0A1I4QJL2_9GAMM</name>
<keyword evidence="5" id="KW-0812">Transmembrane</keyword>
<dbReference type="Gene3D" id="3.10.20.310">
    <property type="entry name" value="membrane protein fhac"/>
    <property type="match status" value="3"/>
</dbReference>
<evidence type="ECO:0000256" key="7">
    <source>
        <dbReference type="ARBA" id="ARBA00023136"/>
    </source>
</evidence>
<proteinExistence type="inferred from homology"/>
<dbReference type="Gene3D" id="2.40.160.50">
    <property type="entry name" value="membrane protein fhac: a member of the omp85/tpsb transporter family"/>
    <property type="match status" value="1"/>
</dbReference>
<keyword evidence="4" id="KW-1134">Transmembrane beta strand</keyword>
<evidence type="ECO:0000256" key="3">
    <source>
        <dbReference type="ARBA" id="ARBA00015419"/>
    </source>
</evidence>
<sequence>MTLRPLLLIALMGTSTALQAALEVLVEPRNARVKSNIEVFVGELKADNRRDMWRQARHAVRQAEQAAQALGYYNTQVRPRVAGSDGAPVLQLTVTLGEPTRLDQVDINFEGPGAGTEAFDLPPGTRLRQGAILHHGHYESYKTLVANQALRYGYFSGHFTRQRIEVDPQRNRANLELLYQTGERYRLGDVVFSETPFSERLLQRMVGFESGAPYDSDQIAALNRDLLNTGYFESVQVSAPARQAVDGVIPVQAMLVARKPHSLGFGGGFSTDVGPRVRANWTQHWLNAEGHSRGAEFELSAPRQKVSTWYQLPLNPPHISSLRFFTGLLNEDIDDTESRALTLGAQQQKRLGSGWERVIGLRYEQERFSLGNTSGRSHLLIPSVAFQRTRSSGGVDPSHGHTLLLEVQGAKEGVISDFDFVRANLAAKFLHTLHERHRLLARGNVGGIASNSFAKVPPSLRFFAGGDQSVRGYDYRTLSPTDSSGERVGGRYLIAGSLEYQYEFKPGWRAAGFVDHGNAVDSLLDARKTSLGVGFRWVSPVGPIRVDLARSLSDADEGFRIHFSMGPEL</sequence>
<evidence type="ECO:0000256" key="1">
    <source>
        <dbReference type="ARBA" id="ARBA00004442"/>
    </source>
</evidence>
<feature type="chain" id="PRO_5017312807" description="Translocation and assembly module subunit TamA" evidence="11">
    <location>
        <begin position="21"/>
        <end position="569"/>
    </location>
</feature>
<dbReference type="GO" id="GO:0009279">
    <property type="term" value="C:cell outer membrane"/>
    <property type="evidence" value="ECO:0007669"/>
    <property type="project" value="UniProtKB-SubCell"/>
</dbReference>
<evidence type="ECO:0000259" key="13">
    <source>
        <dbReference type="Pfam" id="PF07244"/>
    </source>
</evidence>
<dbReference type="GO" id="GO:0009306">
    <property type="term" value="P:protein secretion"/>
    <property type="evidence" value="ECO:0007669"/>
    <property type="project" value="TreeGrafter"/>
</dbReference>
<dbReference type="PANTHER" id="PTHR12815:SF47">
    <property type="entry name" value="TRANSLOCATION AND ASSEMBLY MODULE SUBUNIT TAMA"/>
    <property type="match status" value="1"/>
</dbReference>
<keyword evidence="16" id="KW-1185">Reference proteome</keyword>
<reference evidence="16" key="1">
    <citation type="submission" date="2016-10" db="EMBL/GenBank/DDBJ databases">
        <authorList>
            <person name="Varghese N."/>
            <person name="Submissions S."/>
        </authorList>
    </citation>
    <scope>NUCLEOTIDE SEQUENCE [LARGE SCALE GENOMIC DNA]</scope>
    <source>
        <strain evidence="16">DSM 24213</strain>
    </source>
</reference>
<dbReference type="InterPro" id="IPR039910">
    <property type="entry name" value="D15-like"/>
</dbReference>
<dbReference type="InterPro" id="IPR035243">
    <property type="entry name" value="TamA_POTRA_Dom_1"/>
</dbReference>
<dbReference type="Proteomes" id="UP000243629">
    <property type="component" value="Unassembled WGS sequence"/>
</dbReference>
<gene>
    <name evidence="15" type="ORF">SAMN05216217_104198</name>
</gene>
<organism evidence="15 16">
    <name type="scientific">Halopseudomonas yangmingensis</name>
    <dbReference type="NCBI Taxonomy" id="1720063"/>
    <lineage>
        <taxon>Bacteria</taxon>
        <taxon>Pseudomonadati</taxon>
        <taxon>Pseudomonadota</taxon>
        <taxon>Gammaproteobacteria</taxon>
        <taxon>Pseudomonadales</taxon>
        <taxon>Pseudomonadaceae</taxon>
        <taxon>Halopseudomonas</taxon>
    </lineage>
</organism>
<accession>A0A1I4QJL2</accession>
<feature type="domain" description="TamA POTRA" evidence="14">
    <location>
        <begin position="24"/>
        <end position="95"/>
    </location>
</feature>
<dbReference type="PANTHER" id="PTHR12815">
    <property type="entry name" value="SORTING AND ASSEMBLY MACHINERY SAMM50 PROTEIN FAMILY MEMBER"/>
    <property type="match status" value="1"/>
</dbReference>
<evidence type="ECO:0000256" key="6">
    <source>
        <dbReference type="ARBA" id="ARBA00022729"/>
    </source>
</evidence>
<comment type="similarity">
    <text evidence="2">Belongs to the TamA family.</text>
</comment>
<dbReference type="InterPro" id="IPR000184">
    <property type="entry name" value="Bac_surfAg_D15"/>
</dbReference>
<dbReference type="AlphaFoldDB" id="A0A1I4QJL2"/>
<comment type="subunit">
    <text evidence="10">Interacts with TamB to form the translocation and assembly module (TAM).</text>
</comment>
<evidence type="ECO:0000256" key="8">
    <source>
        <dbReference type="ARBA" id="ARBA00023237"/>
    </source>
</evidence>
<evidence type="ECO:0000256" key="11">
    <source>
        <dbReference type="SAM" id="SignalP"/>
    </source>
</evidence>
<feature type="domain" description="POTRA" evidence="13">
    <location>
        <begin position="185"/>
        <end position="241"/>
    </location>
</feature>
<evidence type="ECO:0000256" key="2">
    <source>
        <dbReference type="ARBA" id="ARBA00010248"/>
    </source>
</evidence>
<feature type="domain" description="Bacterial surface antigen (D15)" evidence="12">
    <location>
        <begin position="371"/>
        <end position="566"/>
    </location>
</feature>
<dbReference type="STRING" id="1720063.SAMN05216217_104198"/>
<comment type="subcellular location">
    <subcellularLocation>
        <location evidence="1">Cell outer membrane</location>
    </subcellularLocation>
</comment>
<dbReference type="OrthoDB" id="9769707at2"/>
<evidence type="ECO:0000256" key="9">
    <source>
        <dbReference type="ARBA" id="ARBA00033063"/>
    </source>
</evidence>
<evidence type="ECO:0000259" key="14">
    <source>
        <dbReference type="Pfam" id="PF17243"/>
    </source>
</evidence>
<protein>
    <recommendedName>
        <fullName evidence="3">Translocation and assembly module subunit TamA</fullName>
    </recommendedName>
    <alternativeName>
        <fullName evidence="9">Autotransporter assembly factor TamA</fullName>
    </alternativeName>
</protein>
<evidence type="ECO:0000256" key="10">
    <source>
        <dbReference type="ARBA" id="ARBA00093548"/>
    </source>
</evidence>
<dbReference type="RefSeq" id="WP_093474173.1">
    <property type="nucleotide sequence ID" value="NZ_FOUI01000004.1"/>
</dbReference>